<dbReference type="AlphaFoldDB" id="A0A834SKI4"/>
<gene>
    <name evidence="1" type="ORF">G2W53_038166</name>
</gene>
<sequence length="74" mass="8268">MKEVWKLEVSATLDVENLSGQTSKLGLSKSNKNRGKVRFPCQTTIIKSFVQYYVKVEGKGTSFVTSGTFSFQNL</sequence>
<dbReference type="EMBL" id="JAAIUW010000012">
    <property type="protein sequence ID" value="KAF7806005.1"/>
    <property type="molecule type" value="Genomic_DNA"/>
</dbReference>
<keyword evidence="2" id="KW-1185">Reference proteome</keyword>
<proteinExistence type="predicted"/>
<reference evidence="1" key="1">
    <citation type="submission" date="2020-09" db="EMBL/GenBank/DDBJ databases">
        <title>Genome-Enabled Discovery of Anthraquinone Biosynthesis in Senna tora.</title>
        <authorList>
            <person name="Kang S.-H."/>
            <person name="Pandey R.P."/>
            <person name="Lee C.-M."/>
            <person name="Sim J.-S."/>
            <person name="Jeong J.-T."/>
            <person name="Choi B.-S."/>
            <person name="Jung M."/>
            <person name="Ginzburg D."/>
            <person name="Zhao K."/>
            <person name="Won S.Y."/>
            <person name="Oh T.-J."/>
            <person name="Yu Y."/>
            <person name="Kim N.-H."/>
            <person name="Lee O.R."/>
            <person name="Lee T.-H."/>
            <person name="Bashyal P."/>
            <person name="Kim T.-S."/>
            <person name="Lee W.-H."/>
            <person name="Kawkins C."/>
            <person name="Kim C.-K."/>
            <person name="Kim J.S."/>
            <person name="Ahn B.O."/>
            <person name="Rhee S.Y."/>
            <person name="Sohng J.K."/>
        </authorList>
    </citation>
    <scope>NUCLEOTIDE SEQUENCE</scope>
    <source>
        <tissue evidence="1">Leaf</tissue>
    </source>
</reference>
<dbReference type="Proteomes" id="UP000634136">
    <property type="component" value="Unassembled WGS sequence"/>
</dbReference>
<organism evidence="1 2">
    <name type="scientific">Senna tora</name>
    <dbReference type="NCBI Taxonomy" id="362788"/>
    <lineage>
        <taxon>Eukaryota</taxon>
        <taxon>Viridiplantae</taxon>
        <taxon>Streptophyta</taxon>
        <taxon>Embryophyta</taxon>
        <taxon>Tracheophyta</taxon>
        <taxon>Spermatophyta</taxon>
        <taxon>Magnoliopsida</taxon>
        <taxon>eudicotyledons</taxon>
        <taxon>Gunneridae</taxon>
        <taxon>Pentapetalae</taxon>
        <taxon>rosids</taxon>
        <taxon>fabids</taxon>
        <taxon>Fabales</taxon>
        <taxon>Fabaceae</taxon>
        <taxon>Caesalpinioideae</taxon>
        <taxon>Cassia clade</taxon>
        <taxon>Senna</taxon>
    </lineage>
</organism>
<protein>
    <submittedName>
        <fullName evidence="1">Uncharacterized protein</fullName>
    </submittedName>
</protein>
<evidence type="ECO:0000313" key="2">
    <source>
        <dbReference type="Proteomes" id="UP000634136"/>
    </source>
</evidence>
<comment type="caution">
    <text evidence="1">The sequence shown here is derived from an EMBL/GenBank/DDBJ whole genome shotgun (WGS) entry which is preliminary data.</text>
</comment>
<name>A0A834SKI4_9FABA</name>
<evidence type="ECO:0000313" key="1">
    <source>
        <dbReference type="EMBL" id="KAF7806005.1"/>
    </source>
</evidence>
<accession>A0A834SKI4</accession>